<evidence type="ECO:0000313" key="5">
    <source>
        <dbReference type="Proteomes" id="UP000016088"/>
    </source>
</evidence>
<dbReference type="OrthoDB" id="354304at2759"/>
<dbReference type="CDD" id="cd07067">
    <property type="entry name" value="HP_PGM_like"/>
    <property type="match status" value="1"/>
</dbReference>
<proteinExistence type="predicted"/>
<dbReference type="GO" id="GO:0045820">
    <property type="term" value="P:negative regulation of glycolytic process"/>
    <property type="evidence" value="ECO:0007669"/>
    <property type="project" value="TreeGrafter"/>
</dbReference>
<dbReference type="InterPro" id="IPR051695">
    <property type="entry name" value="Phosphoglycerate_Mutase"/>
</dbReference>
<feature type="binding site" evidence="3">
    <location>
        <begin position="64"/>
        <end position="71"/>
    </location>
    <ligand>
        <name>substrate</name>
    </ligand>
</feature>
<dbReference type="RefSeq" id="XP_013016809.1">
    <property type="nucleotide sequence ID" value="XM_013161355.1"/>
</dbReference>
<dbReference type="AlphaFoldDB" id="S9Q0D1"/>
<dbReference type="Proteomes" id="UP000016088">
    <property type="component" value="Unassembled WGS sequence"/>
</dbReference>
<evidence type="ECO:0000313" key="4">
    <source>
        <dbReference type="EMBL" id="EPX73647.1"/>
    </source>
</evidence>
<dbReference type="Pfam" id="PF00300">
    <property type="entry name" value="His_Phos_1"/>
    <property type="match status" value="1"/>
</dbReference>
<evidence type="ECO:0000256" key="2">
    <source>
        <dbReference type="PIRSR" id="PIRSR613078-1"/>
    </source>
</evidence>
<feature type="binding site" evidence="3">
    <location>
        <position position="114"/>
    </location>
    <ligand>
        <name>substrate</name>
    </ligand>
</feature>
<dbReference type="GeneID" id="25031839"/>
<dbReference type="PANTHER" id="PTHR46517">
    <property type="entry name" value="FRUCTOSE-2,6-BISPHOSPHATASE TIGAR"/>
    <property type="match status" value="1"/>
</dbReference>
<feature type="active site" description="Tele-phosphohistidine intermediate" evidence="2">
    <location>
        <position position="65"/>
    </location>
</feature>
<gene>
    <name evidence="4" type="ORF">SOCG_02865</name>
</gene>
<dbReference type="SMART" id="SM00855">
    <property type="entry name" value="PGAM"/>
    <property type="match status" value="1"/>
</dbReference>
<dbReference type="HOGENOM" id="CLU_033323_0_0_1"/>
<organism evidence="4 5">
    <name type="scientific">Schizosaccharomyces octosporus (strain yFS286)</name>
    <name type="common">Fission yeast</name>
    <name type="synonym">Octosporomyces octosporus</name>
    <dbReference type="NCBI Taxonomy" id="483514"/>
    <lineage>
        <taxon>Eukaryota</taxon>
        <taxon>Fungi</taxon>
        <taxon>Dikarya</taxon>
        <taxon>Ascomycota</taxon>
        <taxon>Taphrinomycotina</taxon>
        <taxon>Schizosaccharomycetes</taxon>
        <taxon>Schizosaccharomycetales</taxon>
        <taxon>Schizosaccharomycetaceae</taxon>
        <taxon>Schizosaccharomyces</taxon>
    </lineage>
</organism>
<dbReference type="VEuPathDB" id="FungiDB:SOCG_02865"/>
<dbReference type="PANTHER" id="PTHR46517:SF1">
    <property type="entry name" value="FRUCTOSE-2,6-BISPHOSPHATASE TIGAR"/>
    <property type="match status" value="1"/>
</dbReference>
<dbReference type="eggNOG" id="KOG0235">
    <property type="taxonomic scope" value="Eukaryota"/>
</dbReference>
<dbReference type="SUPFAM" id="SSF53254">
    <property type="entry name" value="Phosphoglycerate mutase-like"/>
    <property type="match status" value="1"/>
</dbReference>
<sequence>MESSGHSPVLSPFDYAEEEPLAEVSLRKQSESWRLISPIRDNFSTANENSSGTQLTKFTCLLVRHAESEHNVRGIRAGSIDSELTIHGYNQAKKLAKSLKEQNVRCIYSSPQIRAQRTAKEIAKVMNCPIFTSSLLREKDLGSLEGTSFRYTANYRPHEPPMRVQGLENRDSLLHRAREFAESLLMEAEDSGFDASDVVVIVSHGLFLPFLLRAILAAVRTPLPSKILPWSNASYTSVAIDFEGNTTIEMNLNSHLRGVRRVRNLGSTTYDSKQKPITEFCKRVN</sequence>
<dbReference type="OMA" id="LISPPFW"/>
<dbReference type="InterPro" id="IPR013078">
    <property type="entry name" value="His_Pase_superF_clade-1"/>
</dbReference>
<accession>S9Q0D1</accession>
<reference evidence="4 5" key="1">
    <citation type="journal article" date="2011" name="Science">
        <title>Comparative functional genomics of the fission yeasts.</title>
        <authorList>
            <person name="Rhind N."/>
            <person name="Chen Z."/>
            <person name="Yassour M."/>
            <person name="Thompson D.A."/>
            <person name="Haas B.J."/>
            <person name="Habib N."/>
            <person name="Wapinski I."/>
            <person name="Roy S."/>
            <person name="Lin M.F."/>
            <person name="Heiman D.I."/>
            <person name="Young S.K."/>
            <person name="Furuya K."/>
            <person name="Guo Y."/>
            <person name="Pidoux A."/>
            <person name="Chen H.M."/>
            <person name="Robbertse B."/>
            <person name="Goldberg J.M."/>
            <person name="Aoki K."/>
            <person name="Bayne E.H."/>
            <person name="Berlin A.M."/>
            <person name="Desjardins C.A."/>
            <person name="Dobbs E."/>
            <person name="Dukaj L."/>
            <person name="Fan L."/>
            <person name="FitzGerald M.G."/>
            <person name="French C."/>
            <person name="Gujja S."/>
            <person name="Hansen K."/>
            <person name="Keifenheim D."/>
            <person name="Levin J.Z."/>
            <person name="Mosher R.A."/>
            <person name="Mueller C.A."/>
            <person name="Pfiffner J."/>
            <person name="Priest M."/>
            <person name="Russ C."/>
            <person name="Smialowska A."/>
            <person name="Swoboda P."/>
            <person name="Sykes S.M."/>
            <person name="Vaughn M."/>
            <person name="Vengrova S."/>
            <person name="Yoder R."/>
            <person name="Zeng Q."/>
            <person name="Allshire R."/>
            <person name="Baulcombe D."/>
            <person name="Birren B.W."/>
            <person name="Brown W."/>
            <person name="Ekwall K."/>
            <person name="Kellis M."/>
            <person name="Leatherwood J."/>
            <person name="Levin H."/>
            <person name="Margalit H."/>
            <person name="Martienssen R."/>
            <person name="Nieduszynski C.A."/>
            <person name="Spatafora J.W."/>
            <person name="Friedman N."/>
            <person name="Dalgaard J.Z."/>
            <person name="Baumann P."/>
            <person name="Niki H."/>
            <person name="Regev A."/>
            <person name="Nusbaum C."/>
        </authorList>
    </citation>
    <scope>NUCLEOTIDE SEQUENCE [LARGE SCALE GENOMIC DNA]</scope>
    <source>
        <strain evidence="5">yFS286</strain>
    </source>
</reference>
<evidence type="ECO:0000256" key="1">
    <source>
        <dbReference type="ARBA" id="ARBA00022801"/>
    </source>
</evidence>
<keyword evidence="5" id="KW-1185">Reference proteome</keyword>
<protein>
    <submittedName>
        <fullName evidence="4">Phosphoglycerate mutase family protein</fullName>
    </submittedName>
</protein>
<dbReference type="InterPro" id="IPR029033">
    <property type="entry name" value="His_PPase_superfam"/>
</dbReference>
<dbReference type="GO" id="GO:0005829">
    <property type="term" value="C:cytosol"/>
    <property type="evidence" value="ECO:0007669"/>
    <property type="project" value="TreeGrafter"/>
</dbReference>
<dbReference type="EMBL" id="KE503206">
    <property type="protein sequence ID" value="EPX73647.1"/>
    <property type="molecule type" value="Genomic_DNA"/>
</dbReference>
<dbReference type="GO" id="GO:0004331">
    <property type="term" value="F:fructose-2,6-bisphosphate 2-phosphatase activity"/>
    <property type="evidence" value="ECO:0007669"/>
    <property type="project" value="TreeGrafter"/>
</dbReference>
<feature type="active site" description="Proton donor/acceptor" evidence="2">
    <location>
        <position position="138"/>
    </location>
</feature>
<keyword evidence="1" id="KW-0378">Hydrolase</keyword>
<evidence type="ECO:0000256" key="3">
    <source>
        <dbReference type="PIRSR" id="PIRSR613078-2"/>
    </source>
</evidence>
<dbReference type="GO" id="GO:0043456">
    <property type="term" value="P:regulation of pentose-phosphate shunt"/>
    <property type="evidence" value="ECO:0007669"/>
    <property type="project" value="TreeGrafter"/>
</dbReference>
<dbReference type="Gene3D" id="3.40.50.1240">
    <property type="entry name" value="Phosphoglycerate mutase-like"/>
    <property type="match status" value="1"/>
</dbReference>
<name>S9Q0D1_SCHOY</name>